<evidence type="ECO:0008006" key="4">
    <source>
        <dbReference type="Google" id="ProtNLM"/>
    </source>
</evidence>
<name>A0ABS7X0B1_9GAMM</name>
<dbReference type="EMBL" id="JAGXFD010000001">
    <property type="protein sequence ID" value="MBZ9568323.1"/>
    <property type="molecule type" value="Genomic_DNA"/>
</dbReference>
<proteinExistence type="predicted"/>
<feature type="compositionally biased region" description="Low complexity" evidence="1">
    <location>
        <begin position="32"/>
        <end position="46"/>
    </location>
</feature>
<feature type="region of interest" description="Disordered" evidence="1">
    <location>
        <begin position="1"/>
        <end position="46"/>
    </location>
</feature>
<reference evidence="2 3" key="1">
    <citation type="submission" date="2021-05" db="EMBL/GenBank/DDBJ databases">
        <title>Petroleum and Energy Research Collection (APPE): ex situ preservation of microbial diversity associated with the oil industry and exploitation of its biotechnological potential.</title>
        <authorList>
            <person name="Paixao C.T.M."/>
            <person name="Gomes M.B."/>
            <person name="Oliveira V.M."/>
        </authorList>
    </citation>
    <scope>NUCLEOTIDE SEQUENCE [LARGE SCALE GENOMIC DNA]</scope>
    <source>
        <strain evidence="2 3">LIT2</strain>
    </source>
</reference>
<organism evidence="2 3">
    <name type="scientific">Modicisalibacter tunisiensis</name>
    <dbReference type="NCBI Taxonomy" id="390637"/>
    <lineage>
        <taxon>Bacteria</taxon>
        <taxon>Pseudomonadati</taxon>
        <taxon>Pseudomonadota</taxon>
        <taxon>Gammaproteobacteria</taxon>
        <taxon>Oceanospirillales</taxon>
        <taxon>Halomonadaceae</taxon>
        <taxon>Modicisalibacter</taxon>
    </lineage>
</organism>
<evidence type="ECO:0000313" key="3">
    <source>
        <dbReference type="Proteomes" id="UP001319883"/>
    </source>
</evidence>
<evidence type="ECO:0000313" key="2">
    <source>
        <dbReference type="EMBL" id="MBZ9568323.1"/>
    </source>
</evidence>
<sequence>MSDGDQAAGLRRWAAEMAPVPEADDSSERAEAVTPETQTPATAEETGTPTWIVEALLELAASPAVVAETAPAPRRLLLVLGLPGGDEADTRPVSEALARWQAQGQQWVGEADAWRIVPTSVDSPHLPTLVGEQSRWALWVGNDAEAFRRTYRLLKRLAQRGGPRRLLLVHPPLASRVGLLANLQQAAASFFGFELWIVPVPRRRRPDA</sequence>
<comment type="caution">
    <text evidence="2">The sequence shown here is derived from an EMBL/GenBank/DDBJ whole genome shotgun (WGS) entry which is preliminary data.</text>
</comment>
<gene>
    <name evidence="2" type="ORF">KGQ91_11650</name>
</gene>
<keyword evidence="3" id="KW-1185">Reference proteome</keyword>
<dbReference type="Proteomes" id="UP001319883">
    <property type="component" value="Unassembled WGS sequence"/>
</dbReference>
<evidence type="ECO:0000256" key="1">
    <source>
        <dbReference type="SAM" id="MobiDB-lite"/>
    </source>
</evidence>
<dbReference type="RefSeq" id="WP_163648832.1">
    <property type="nucleotide sequence ID" value="NZ_JAGXFC010000001.1"/>
</dbReference>
<accession>A0ABS7X0B1</accession>
<protein>
    <recommendedName>
        <fullName evidence="4">DUF2868 domain-containing protein</fullName>
    </recommendedName>
</protein>